<proteinExistence type="predicted"/>
<organism evidence="1 2">
    <name type="scientific">Streptomyces cinnamoneus</name>
    <name type="common">Streptoverticillium cinnamoneum</name>
    <dbReference type="NCBI Taxonomy" id="53446"/>
    <lineage>
        <taxon>Bacteria</taxon>
        <taxon>Bacillati</taxon>
        <taxon>Actinomycetota</taxon>
        <taxon>Actinomycetes</taxon>
        <taxon>Kitasatosporales</taxon>
        <taxon>Streptomycetaceae</taxon>
        <taxon>Streptomyces</taxon>
        <taxon>Streptomyces cinnamoneus group</taxon>
    </lineage>
</organism>
<dbReference type="EMBL" id="NHZO01000168">
    <property type="protein sequence ID" value="PHQ47977.1"/>
    <property type="molecule type" value="Genomic_DNA"/>
</dbReference>
<evidence type="ECO:0000313" key="2">
    <source>
        <dbReference type="Proteomes" id="UP000222531"/>
    </source>
</evidence>
<dbReference type="Proteomes" id="UP000222531">
    <property type="component" value="Unassembled WGS sequence"/>
</dbReference>
<gene>
    <name evidence="1" type="ORF">BLA24_31450</name>
</gene>
<accession>A0A2G1X9Q7</accession>
<name>A0A2G1X9Q7_STRCJ</name>
<evidence type="ECO:0000313" key="1">
    <source>
        <dbReference type="EMBL" id="PHQ47977.1"/>
    </source>
</evidence>
<protein>
    <submittedName>
        <fullName evidence="1">Uncharacterized protein</fullName>
    </submittedName>
</protein>
<comment type="caution">
    <text evidence="1">The sequence shown here is derived from an EMBL/GenBank/DDBJ whole genome shotgun (WGS) entry which is preliminary data.</text>
</comment>
<dbReference type="OrthoDB" id="3699555at2"/>
<reference evidence="1 2" key="1">
    <citation type="journal article" date="2017" name="Biochemistry">
        <title>Identification of the Biosynthetic Pathway for the Antibiotic Bicyclomycin.</title>
        <authorList>
            <person name="Patteson J."/>
            <person name="Cai W."/>
            <person name="Johnson R.A."/>
            <person name="Santa Maria K."/>
            <person name="Li B."/>
        </authorList>
    </citation>
    <scope>NUCLEOTIDE SEQUENCE [LARGE SCALE GENOMIC DNA]</scope>
    <source>
        <strain evidence="1 2">ATCC 21532</strain>
    </source>
</reference>
<keyword evidence="2" id="KW-1185">Reference proteome</keyword>
<sequence>MGMQEIDVRRLMEKLGRSGVTVLLKIDEERMAKGGEPWTLLMSGPGVGGLEYIRAESSSLGDCLEQGFAQLRTCPGDWDWLTEIA</sequence>
<dbReference type="AlphaFoldDB" id="A0A2G1X9Q7"/>